<evidence type="ECO:0000256" key="2">
    <source>
        <dbReference type="ARBA" id="ARBA00004308"/>
    </source>
</evidence>
<keyword evidence="10" id="KW-0961">Cell wall biogenesis/degradation</keyword>
<dbReference type="Proteomes" id="UP001204833">
    <property type="component" value="Unassembled WGS sequence"/>
</dbReference>
<evidence type="ECO:0000256" key="11">
    <source>
        <dbReference type="PIRNR" id="PIRNR016302"/>
    </source>
</evidence>
<evidence type="ECO:0000256" key="5">
    <source>
        <dbReference type="ARBA" id="ARBA00022729"/>
    </source>
</evidence>
<keyword evidence="15" id="KW-1185">Reference proteome</keyword>
<dbReference type="Gene3D" id="1.50.10.20">
    <property type="match status" value="1"/>
</dbReference>
<protein>
    <recommendedName>
        <fullName evidence="4 11">Mannan endo-1,6-alpha-mannosidase</fullName>
        <ecNumber evidence="4 11">3.2.1.101</ecNumber>
    </recommendedName>
</protein>
<dbReference type="GO" id="GO:0010570">
    <property type="term" value="P:regulation of filamentous growth"/>
    <property type="evidence" value="ECO:0007669"/>
    <property type="project" value="UniProtKB-ARBA"/>
</dbReference>
<dbReference type="PIRSF" id="PIRSF016302">
    <property type="entry name" value="Man_a_manosd"/>
    <property type="match status" value="1"/>
</dbReference>
<evidence type="ECO:0000256" key="10">
    <source>
        <dbReference type="ARBA" id="ARBA00023316"/>
    </source>
</evidence>
<evidence type="ECO:0000256" key="6">
    <source>
        <dbReference type="ARBA" id="ARBA00022801"/>
    </source>
</evidence>
<dbReference type="GO" id="GO:0016052">
    <property type="term" value="P:carbohydrate catabolic process"/>
    <property type="evidence" value="ECO:0007669"/>
    <property type="project" value="InterPro"/>
</dbReference>
<dbReference type="EMBL" id="JAIHNG010000100">
    <property type="protein sequence ID" value="KAI5960002.1"/>
    <property type="molecule type" value="Genomic_DNA"/>
</dbReference>
<dbReference type="GO" id="GO:0009272">
    <property type="term" value="P:fungal-type cell wall biogenesis"/>
    <property type="evidence" value="ECO:0007669"/>
    <property type="project" value="TreeGrafter"/>
</dbReference>
<keyword evidence="7 12" id="KW-0472">Membrane</keyword>
<evidence type="ECO:0000256" key="7">
    <source>
        <dbReference type="ARBA" id="ARBA00023136"/>
    </source>
</evidence>
<dbReference type="PANTHER" id="PTHR12145">
    <property type="entry name" value="MANNAN ENDO-1,6-ALPHA-MANNOSIDASE DCW1"/>
    <property type="match status" value="1"/>
</dbReference>
<evidence type="ECO:0000256" key="4">
    <source>
        <dbReference type="ARBA" id="ARBA00012350"/>
    </source>
</evidence>
<comment type="catalytic activity">
    <reaction evidence="1 11">
        <text>Random hydrolysis of (1-&gt;6)-alpha-D-mannosidic linkages in unbranched (1-&gt;6)-mannans.</text>
        <dbReference type="EC" id="3.2.1.101"/>
    </reaction>
</comment>
<dbReference type="InterPro" id="IPR014480">
    <property type="entry name" value="Mannan-1_6-alpha_mannosidase"/>
</dbReference>
<evidence type="ECO:0000256" key="13">
    <source>
        <dbReference type="SAM" id="SignalP"/>
    </source>
</evidence>
<keyword evidence="9 11" id="KW-0326">Glycosidase</keyword>
<dbReference type="GO" id="GO:0007117">
    <property type="term" value="P:budding cell bud growth"/>
    <property type="evidence" value="ECO:0007669"/>
    <property type="project" value="TreeGrafter"/>
</dbReference>
<dbReference type="Pfam" id="PF03663">
    <property type="entry name" value="Glyco_hydro_76"/>
    <property type="match status" value="1"/>
</dbReference>
<evidence type="ECO:0000256" key="3">
    <source>
        <dbReference type="ARBA" id="ARBA00009699"/>
    </source>
</evidence>
<evidence type="ECO:0000256" key="9">
    <source>
        <dbReference type="ARBA" id="ARBA00023295"/>
    </source>
</evidence>
<keyword evidence="5 13" id="KW-0732">Signal</keyword>
<evidence type="ECO:0000256" key="1">
    <source>
        <dbReference type="ARBA" id="ARBA00001452"/>
    </source>
</evidence>
<keyword evidence="8" id="KW-0325">Glycoprotein</keyword>
<keyword evidence="12" id="KW-0812">Transmembrane</keyword>
<gene>
    <name evidence="14" type="ORF">KGF57_002002</name>
</gene>
<organism evidence="14 15">
    <name type="scientific">Candida theae</name>
    <dbReference type="NCBI Taxonomy" id="1198502"/>
    <lineage>
        <taxon>Eukaryota</taxon>
        <taxon>Fungi</taxon>
        <taxon>Dikarya</taxon>
        <taxon>Ascomycota</taxon>
        <taxon>Saccharomycotina</taxon>
        <taxon>Pichiomycetes</taxon>
        <taxon>Debaryomycetaceae</taxon>
        <taxon>Candida/Lodderomyces clade</taxon>
        <taxon>Candida</taxon>
    </lineage>
</organism>
<evidence type="ECO:0000313" key="14">
    <source>
        <dbReference type="EMBL" id="KAI5960002.1"/>
    </source>
</evidence>
<evidence type="ECO:0000256" key="8">
    <source>
        <dbReference type="ARBA" id="ARBA00023180"/>
    </source>
</evidence>
<keyword evidence="6 11" id="KW-0378">Hydrolase</keyword>
<sequence length="456" mass="50575">MMNLCLTLAVLLTNIVTFSQGIQLDTNNVTSIREDCNLIAQGLLDYYDGTKYGGTIGEFSWPYYWWEAGGAWGGLIDYTFYFNNDTLVPLIKQALEYQVGDDYNYIPLNQSTTEGNDDQGFWGIAVMGAAERNFSNPSNSKLSWLGLAQAVFNTMTARWDYADCNGGLRWQIFQWNSGYDYKNSVSNGCLFHLAARLARYTQNDSYVEWAQRVWDWMYGVGLLTEGDHWFVYDGVKIANNCSNITKYQWTYNQGLMLAGCAYLYNYTEDEKWHNYTKQLLNSAQVFFKNMSGSSVMYEAACQPSNTCNNDQRSFKAYFSRFLALTAQLVPETKGPIYKMLVDSANAAAGACSGGYDGHTCGLSWTNWTVGYDGNYGLGEQMSALEVIQSVMIYHDAPAPYTAETGGSSRSMPASGYGTTAANAQPLKLDSGDKAGAGIITAVIGVSLIGCCVWLLL</sequence>
<dbReference type="GO" id="GO:0008496">
    <property type="term" value="F:mannan endo-1,6-alpha-mannosidase activity"/>
    <property type="evidence" value="ECO:0007669"/>
    <property type="project" value="UniProtKB-UniRule"/>
</dbReference>
<feature type="signal peptide" evidence="13">
    <location>
        <begin position="1"/>
        <end position="21"/>
    </location>
</feature>
<accession>A0AAD5BFV9</accession>
<comment type="subcellular location">
    <subcellularLocation>
        <location evidence="2">Endomembrane system</location>
    </subcellularLocation>
</comment>
<proteinExistence type="inferred from homology"/>
<dbReference type="PANTHER" id="PTHR12145:SF36">
    <property type="entry name" value="MANNAN ENDO-1,6-ALPHA-MANNOSIDASE DCW1"/>
    <property type="match status" value="1"/>
</dbReference>
<evidence type="ECO:0000256" key="12">
    <source>
        <dbReference type="SAM" id="Phobius"/>
    </source>
</evidence>
<dbReference type="GO" id="GO:0012505">
    <property type="term" value="C:endomembrane system"/>
    <property type="evidence" value="ECO:0007669"/>
    <property type="project" value="UniProtKB-SubCell"/>
</dbReference>
<dbReference type="RefSeq" id="XP_051609505.1">
    <property type="nucleotide sequence ID" value="XM_051751269.1"/>
</dbReference>
<dbReference type="GeneID" id="76150061"/>
<comment type="caution">
    <text evidence="14">The sequence shown here is derived from an EMBL/GenBank/DDBJ whole genome shotgun (WGS) entry which is preliminary data.</text>
</comment>
<dbReference type="AlphaFoldDB" id="A0AAD5BFV9"/>
<dbReference type="SUPFAM" id="SSF48208">
    <property type="entry name" value="Six-hairpin glycosidases"/>
    <property type="match status" value="1"/>
</dbReference>
<dbReference type="EC" id="3.2.1.101" evidence="4 11"/>
<reference evidence="14 15" key="1">
    <citation type="journal article" date="2022" name="DNA Res.">
        <title>Genome analysis of five recently described species of the CUG-Ser clade uncovers Candida theae as a new hybrid lineage with pathogenic potential in the Candida parapsilosis species complex.</title>
        <authorList>
            <person name="Mixao V."/>
            <person name="Del Olmo V."/>
            <person name="Hegedusova E."/>
            <person name="Saus E."/>
            <person name="Pryszcz L."/>
            <person name="Cillingova A."/>
            <person name="Nosek J."/>
            <person name="Gabaldon T."/>
        </authorList>
    </citation>
    <scope>NUCLEOTIDE SEQUENCE [LARGE SCALE GENOMIC DNA]</scope>
    <source>
        <strain evidence="14 15">CBS 12239</strain>
    </source>
</reference>
<dbReference type="GO" id="GO:0071555">
    <property type="term" value="P:cell wall organization"/>
    <property type="evidence" value="ECO:0007669"/>
    <property type="project" value="UniProtKB-KW"/>
</dbReference>
<evidence type="ECO:0000313" key="15">
    <source>
        <dbReference type="Proteomes" id="UP001204833"/>
    </source>
</evidence>
<feature type="transmembrane region" description="Helical" evidence="12">
    <location>
        <begin position="434"/>
        <end position="455"/>
    </location>
</feature>
<dbReference type="InterPro" id="IPR008928">
    <property type="entry name" value="6-hairpin_glycosidase_sf"/>
</dbReference>
<dbReference type="InterPro" id="IPR005198">
    <property type="entry name" value="Glyco_hydro_76"/>
</dbReference>
<feature type="chain" id="PRO_5041945373" description="Mannan endo-1,6-alpha-mannosidase" evidence="13">
    <location>
        <begin position="22"/>
        <end position="456"/>
    </location>
</feature>
<name>A0AAD5BFV9_9ASCO</name>
<dbReference type="FunFam" id="1.50.10.20:FF:000006">
    <property type="entry name" value="Mannan endo-1,6-alpha-mannosidase"/>
    <property type="match status" value="1"/>
</dbReference>
<keyword evidence="12" id="KW-1133">Transmembrane helix</keyword>
<comment type="similarity">
    <text evidence="3 11">Belongs to the glycosyl hydrolase 76 family.</text>
</comment>